<dbReference type="Proteomes" id="UP000288805">
    <property type="component" value="Unassembled WGS sequence"/>
</dbReference>
<evidence type="ECO:0000313" key="1">
    <source>
        <dbReference type="EMBL" id="RVW67814.1"/>
    </source>
</evidence>
<dbReference type="EMBL" id="QGNW01000564">
    <property type="protein sequence ID" value="RVW67814.1"/>
    <property type="molecule type" value="Genomic_DNA"/>
</dbReference>
<sequence length="64" mass="6941">MVTLTTIAGVGDVQISPTLALRNVLRVPKLSTNLVSIQKLTQDLGCSVTSYLAVVHFKTKTWGR</sequence>
<comment type="caution">
    <text evidence="1">The sequence shown here is derived from an EMBL/GenBank/DDBJ whole genome shotgun (WGS) entry which is preliminary data.</text>
</comment>
<gene>
    <name evidence="1" type="ORF">CK203_066175</name>
</gene>
<evidence type="ECO:0000313" key="2">
    <source>
        <dbReference type="Proteomes" id="UP000288805"/>
    </source>
</evidence>
<accession>A0A438G6L6</accession>
<name>A0A438G6L6_VITVI</name>
<proteinExistence type="predicted"/>
<organism evidence="1 2">
    <name type="scientific">Vitis vinifera</name>
    <name type="common">Grape</name>
    <dbReference type="NCBI Taxonomy" id="29760"/>
    <lineage>
        <taxon>Eukaryota</taxon>
        <taxon>Viridiplantae</taxon>
        <taxon>Streptophyta</taxon>
        <taxon>Embryophyta</taxon>
        <taxon>Tracheophyta</taxon>
        <taxon>Spermatophyta</taxon>
        <taxon>Magnoliopsida</taxon>
        <taxon>eudicotyledons</taxon>
        <taxon>Gunneridae</taxon>
        <taxon>Pentapetalae</taxon>
        <taxon>rosids</taxon>
        <taxon>Vitales</taxon>
        <taxon>Vitaceae</taxon>
        <taxon>Viteae</taxon>
        <taxon>Vitis</taxon>
    </lineage>
</organism>
<protein>
    <submittedName>
        <fullName evidence="1">Uncharacterized protein</fullName>
    </submittedName>
</protein>
<reference evidence="1 2" key="1">
    <citation type="journal article" date="2018" name="PLoS Genet.">
        <title>Population sequencing reveals clonal diversity and ancestral inbreeding in the grapevine cultivar Chardonnay.</title>
        <authorList>
            <person name="Roach M.J."/>
            <person name="Johnson D.L."/>
            <person name="Bohlmann J."/>
            <person name="van Vuuren H.J."/>
            <person name="Jones S.J."/>
            <person name="Pretorius I.S."/>
            <person name="Schmidt S.A."/>
            <person name="Borneman A.R."/>
        </authorList>
    </citation>
    <scope>NUCLEOTIDE SEQUENCE [LARGE SCALE GENOMIC DNA]</scope>
    <source>
        <strain evidence="2">cv. Chardonnay</strain>
        <tissue evidence="1">Leaf</tissue>
    </source>
</reference>
<dbReference type="AlphaFoldDB" id="A0A438G6L6"/>